<evidence type="ECO:0000256" key="1">
    <source>
        <dbReference type="SAM" id="MobiDB-lite"/>
    </source>
</evidence>
<keyword evidence="3" id="KW-0547">Nucleotide-binding</keyword>
<dbReference type="Gene3D" id="3.40.50.300">
    <property type="entry name" value="P-loop containing nucleotide triphosphate hydrolases"/>
    <property type="match status" value="3"/>
</dbReference>
<dbReference type="InterPro" id="IPR000212">
    <property type="entry name" value="DNA_helicase_UvrD/REP"/>
</dbReference>
<feature type="region of interest" description="Disordered" evidence="1">
    <location>
        <begin position="156"/>
        <end position="187"/>
    </location>
</feature>
<keyword evidence="3" id="KW-0067">ATP-binding</keyword>
<dbReference type="GO" id="GO:0005524">
    <property type="term" value="F:ATP binding"/>
    <property type="evidence" value="ECO:0007669"/>
    <property type="project" value="UniProtKB-KW"/>
</dbReference>
<dbReference type="InterPro" id="IPR027417">
    <property type="entry name" value="P-loop_NTPase"/>
</dbReference>
<dbReference type="PANTHER" id="PTHR11070:SF2">
    <property type="entry name" value="ATP-DEPENDENT DNA HELICASE SRS2"/>
    <property type="match status" value="1"/>
</dbReference>
<dbReference type="SUPFAM" id="SSF52540">
    <property type="entry name" value="P-loop containing nucleoside triphosphate hydrolases"/>
    <property type="match status" value="1"/>
</dbReference>
<evidence type="ECO:0000313" key="3">
    <source>
        <dbReference type="EMBL" id="QWC15436.1"/>
    </source>
</evidence>
<evidence type="ECO:0000313" key="4">
    <source>
        <dbReference type="Proteomes" id="UP000679335"/>
    </source>
</evidence>
<evidence type="ECO:0000259" key="2">
    <source>
        <dbReference type="Pfam" id="PF13538"/>
    </source>
</evidence>
<dbReference type="RefSeq" id="WP_208196003.1">
    <property type="nucleotide sequence ID" value="NZ_CP076023.1"/>
</dbReference>
<dbReference type="Pfam" id="PF13538">
    <property type="entry name" value="UvrD_C_2"/>
    <property type="match status" value="1"/>
</dbReference>
<dbReference type="Proteomes" id="UP000679335">
    <property type="component" value="Chromosome"/>
</dbReference>
<proteinExistence type="predicted"/>
<reference evidence="3 4" key="1">
    <citation type="submission" date="2021-05" db="EMBL/GenBank/DDBJ databases">
        <title>Novel species in genus Cellulomonas.</title>
        <authorList>
            <person name="Zhang G."/>
        </authorList>
    </citation>
    <scope>NUCLEOTIDE SEQUENCE [LARGE SCALE GENOMIC DNA]</scope>
    <source>
        <strain evidence="4">zg-ZUI157</strain>
    </source>
</reference>
<feature type="domain" description="UvrD-like helicase C-terminal" evidence="2">
    <location>
        <begin position="662"/>
        <end position="708"/>
    </location>
</feature>
<accession>A0ABX8GIF8</accession>
<name>A0ABX8GIF8_9CELL</name>
<dbReference type="EMBL" id="CP076023">
    <property type="protein sequence ID" value="QWC15436.1"/>
    <property type="molecule type" value="Genomic_DNA"/>
</dbReference>
<sequence>MDEELANERVWHAYVDRAAERFLDQQLGPRQERAGADAFAAAALAAHAERRAGEALERSLDKQHFVGRIDDVAGEAIFVGRYLVRDDGDRPLSHRRVVDGIAVVNWQARAAKPFYTARPGADVGVARRRRFTFADGTVASFSDESFLPVVQDSAPAISPSRAQSGTSGAPIADTSGGHPDSWDQGGHGQMDALLAALSRGRERHMRDIVATIQAEQYELMERPGRGILAVQGAPGTGKTAVALHRLSMLLVRDPQLSRTGTLLLGPSSQFLEYVARVLPDLGDTSVDQRTIENLTSIPTALEDEPWPIAHLKGDARMAQVLQRAVDLHVHLPDRPLVVQLADHRLELGRGELADILDGVRADVRRHDQRRSLFLGRVVSRLSDDYIAAIGGSGRLKFSPVPNPMSALEALPAIRQLVENAVLQISAESVLADLWTRSEFLVRAADAILDPSEVRLLWSWVDREWDRDRSAASKPGWARGDVPLLDELAALIAHDSRAEVWGHIAVDEAQDLTPMELRLIGRRVATGGGITLLGDLAQASGPWTPTNWRDVAYHLAVDGAVTLAELRIGFRLPTRVLKLANSILPYTGADVPVGVAVRDEPDALADIAVATDGGAIEQSVAVALQRAGSGLTVLIGTASTLAMIPRSGREACHAAGVEVLEPQEAKGLEFDHVITLEPESIVASAPSRTAGARLLYVAVTRATRSLTIVRSSAMPFEEAGTAALHAAAATPEQGQNDSVAPEKRSRITTWLSRGRSS</sequence>
<dbReference type="PANTHER" id="PTHR11070">
    <property type="entry name" value="UVRD / RECB / PCRA DNA HELICASE FAMILY MEMBER"/>
    <property type="match status" value="1"/>
</dbReference>
<gene>
    <name evidence="3" type="ORF">KKR89_14190</name>
</gene>
<dbReference type="InterPro" id="IPR027785">
    <property type="entry name" value="UvrD-like_helicase_C"/>
</dbReference>
<protein>
    <submittedName>
        <fullName evidence="3">ATP-binding domain-containing protein</fullName>
    </submittedName>
</protein>
<feature type="region of interest" description="Disordered" evidence="1">
    <location>
        <begin position="725"/>
        <end position="756"/>
    </location>
</feature>
<keyword evidence="4" id="KW-1185">Reference proteome</keyword>
<feature type="compositionally biased region" description="Polar residues" evidence="1">
    <location>
        <begin position="746"/>
        <end position="756"/>
    </location>
</feature>
<organism evidence="3 4">
    <name type="scientific">Cellulomonas dongxiuzhuiae</name>
    <dbReference type="NCBI Taxonomy" id="2819979"/>
    <lineage>
        <taxon>Bacteria</taxon>
        <taxon>Bacillati</taxon>
        <taxon>Actinomycetota</taxon>
        <taxon>Actinomycetes</taxon>
        <taxon>Micrococcales</taxon>
        <taxon>Cellulomonadaceae</taxon>
        <taxon>Cellulomonas</taxon>
    </lineage>
</organism>